<dbReference type="EMBL" id="BAABHQ010000008">
    <property type="protein sequence ID" value="GAA4878819.1"/>
    <property type="molecule type" value="Genomic_DNA"/>
</dbReference>
<evidence type="ECO:0000259" key="1">
    <source>
        <dbReference type="Pfam" id="PF12770"/>
    </source>
</evidence>
<comment type="caution">
    <text evidence="2">The sequence shown here is derived from an EMBL/GenBank/DDBJ whole genome shotgun (WGS) entry which is preliminary data.</text>
</comment>
<evidence type="ECO:0000313" key="2">
    <source>
        <dbReference type="EMBL" id="GAA4878819.1"/>
    </source>
</evidence>
<protein>
    <recommendedName>
        <fullName evidence="1">CHAT domain-containing protein</fullName>
    </recommendedName>
</protein>
<organism evidence="2 3">
    <name type="scientific">Actinomycetospora straminea</name>
    <dbReference type="NCBI Taxonomy" id="663607"/>
    <lineage>
        <taxon>Bacteria</taxon>
        <taxon>Bacillati</taxon>
        <taxon>Actinomycetota</taxon>
        <taxon>Actinomycetes</taxon>
        <taxon>Pseudonocardiales</taxon>
        <taxon>Pseudonocardiaceae</taxon>
        <taxon>Actinomycetospora</taxon>
    </lineage>
</organism>
<dbReference type="InterPro" id="IPR024983">
    <property type="entry name" value="CHAT_dom"/>
</dbReference>
<accession>A0ABP9EJT1</accession>
<sequence length="436" mass="46641">MVDPAGANNAADRRAALSREWDELVEEVRGKDGFADFLRAPEPEQLRPAKGTGPIVVINVSRWECDALVVEHEGVTPVPLPALGLESATERANHYLTVLQRAEAAEAAHAEAATGTGRGAAARVLAAAQAVEEAYDEVDAMLTDLQAWMWDTIADPVLTTLGLTMTPERSTAQWLRLWWCPTGPLTLLPLHSAGHHADAAEGRADPRTVLDRVVSSYTPTVRALLDARRPRVEPEDPEITDGRLLLVDASKVSGQAELDGTAEREALVAAFGPDHCTLLEGPAATASAVARELERHRWVHFVCHGDQDLADPSQGALLLHGSRLTVEALSQSRSGGEFAGLSACKTAVGGVDLLDEAITLAAALHYTGYRHVVATTWSADSATTSTVFAELYAAIAGDRRVRSAEAAAALHVIVRARRAATPQWPHLWTPFTHTGP</sequence>
<reference evidence="3" key="1">
    <citation type="journal article" date="2019" name="Int. J. Syst. Evol. Microbiol.">
        <title>The Global Catalogue of Microorganisms (GCM) 10K type strain sequencing project: providing services to taxonomists for standard genome sequencing and annotation.</title>
        <authorList>
            <consortium name="The Broad Institute Genomics Platform"/>
            <consortium name="The Broad Institute Genome Sequencing Center for Infectious Disease"/>
            <person name="Wu L."/>
            <person name="Ma J."/>
        </authorList>
    </citation>
    <scope>NUCLEOTIDE SEQUENCE [LARGE SCALE GENOMIC DNA]</scope>
    <source>
        <strain evidence="3">JCM 17983</strain>
    </source>
</reference>
<proteinExistence type="predicted"/>
<name>A0ABP9EJT1_9PSEU</name>
<dbReference type="Pfam" id="PF12770">
    <property type="entry name" value="CHAT"/>
    <property type="match status" value="1"/>
</dbReference>
<gene>
    <name evidence="2" type="ORF">GCM10023203_31710</name>
</gene>
<keyword evidence="3" id="KW-1185">Reference proteome</keyword>
<evidence type="ECO:0000313" key="3">
    <source>
        <dbReference type="Proteomes" id="UP001500457"/>
    </source>
</evidence>
<dbReference type="Proteomes" id="UP001500457">
    <property type="component" value="Unassembled WGS sequence"/>
</dbReference>
<feature type="domain" description="CHAT" evidence="1">
    <location>
        <begin position="147"/>
        <end position="435"/>
    </location>
</feature>
<dbReference type="RefSeq" id="WP_274232329.1">
    <property type="nucleotide sequence ID" value="NZ_BAABHQ010000008.1"/>
</dbReference>